<comment type="caution">
    <text evidence="3">The sequence shown here is derived from an EMBL/GenBank/DDBJ whole genome shotgun (WGS) entry which is preliminary data.</text>
</comment>
<keyword evidence="4" id="KW-1185">Reference proteome</keyword>
<reference evidence="3" key="1">
    <citation type="journal article" date="2020" name="Stud. Mycol.">
        <title>101 Dothideomycetes genomes: a test case for predicting lifestyles and emergence of pathogens.</title>
        <authorList>
            <person name="Haridas S."/>
            <person name="Albert R."/>
            <person name="Binder M."/>
            <person name="Bloem J."/>
            <person name="Labutti K."/>
            <person name="Salamov A."/>
            <person name="Andreopoulos B."/>
            <person name="Baker S."/>
            <person name="Barry K."/>
            <person name="Bills G."/>
            <person name="Bluhm B."/>
            <person name="Cannon C."/>
            <person name="Castanera R."/>
            <person name="Culley D."/>
            <person name="Daum C."/>
            <person name="Ezra D."/>
            <person name="Gonzalez J."/>
            <person name="Henrissat B."/>
            <person name="Kuo A."/>
            <person name="Liang C."/>
            <person name="Lipzen A."/>
            <person name="Lutzoni F."/>
            <person name="Magnuson J."/>
            <person name="Mondo S."/>
            <person name="Nolan M."/>
            <person name="Ohm R."/>
            <person name="Pangilinan J."/>
            <person name="Park H.-J."/>
            <person name="Ramirez L."/>
            <person name="Alfaro M."/>
            <person name="Sun H."/>
            <person name="Tritt A."/>
            <person name="Yoshinaga Y."/>
            <person name="Zwiers L.-H."/>
            <person name="Turgeon B."/>
            <person name="Goodwin S."/>
            <person name="Spatafora J."/>
            <person name="Crous P."/>
            <person name="Grigoriev I."/>
        </authorList>
    </citation>
    <scope>NUCLEOTIDE SEQUENCE</scope>
    <source>
        <strain evidence="3">CBS 690.94</strain>
    </source>
</reference>
<feature type="compositionally biased region" description="Low complexity" evidence="1">
    <location>
        <begin position="105"/>
        <end position="123"/>
    </location>
</feature>
<protein>
    <submittedName>
        <fullName evidence="3">Uncharacterized protein</fullName>
    </submittedName>
</protein>
<feature type="signal peptide" evidence="2">
    <location>
        <begin position="1"/>
        <end position="22"/>
    </location>
</feature>
<dbReference type="OrthoDB" id="3799478at2759"/>
<evidence type="ECO:0000256" key="2">
    <source>
        <dbReference type="SAM" id="SignalP"/>
    </source>
</evidence>
<evidence type="ECO:0000313" key="4">
    <source>
        <dbReference type="Proteomes" id="UP000799764"/>
    </source>
</evidence>
<sequence length="123" mass="12265">MHFPTITSALLLGLMATAPAIAKPVDFHALAARADGPISTLHERAVEGSLIARHHKGRTGGNGGQAASAPAGTQAQQAQAQQASAAAGATDCAQTGNQKRHHKGQAQNNAGNANAAAAATNCQ</sequence>
<keyword evidence="2" id="KW-0732">Signal</keyword>
<evidence type="ECO:0000313" key="3">
    <source>
        <dbReference type="EMBL" id="KAF2444067.1"/>
    </source>
</evidence>
<dbReference type="EMBL" id="MU001501">
    <property type="protein sequence ID" value="KAF2444067.1"/>
    <property type="molecule type" value="Genomic_DNA"/>
</dbReference>
<proteinExistence type="predicted"/>
<name>A0A9P4UCE5_9PLEO</name>
<organism evidence="3 4">
    <name type="scientific">Karstenula rhodostoma CBS 690.94</name>
    <dbReference type="NCBI Taxonomy" id="1392251"/>
    <lineage>
        <taxon>Eukaryota</taxon>
        <taxon>Fungi</taxon>
        <taxon>Dikarya</taxon>
        <taxon>Ascomycota</taxon>
        <taxon>Pezizomycotina</taxon>
        <taxon>Dothideomycetes</taxon>
        <taxon>Pleosporomycetidae</taxon>
        <taxon>Pleosporales</taxon>
        <taxon>Massarineae</taxon>
        <taxon>Didymosphaeriaceae</taxon>
        <taxon>Karstenula</taxon>
    </lineage>
</organism>
<feature type="chain" id="PRO_5040398691" evidence="2">
    <location>
        <begin position="23"/>
        <end position="123"/>
    </location>
</feature>
<accession>A0A9P4UCE5</accession>
<feature type="compositionally biased region" description="Low complexity" evidence="1">
    <location>
        <begin position="65"/>
        <end position="96"/>
    </location>
</feature>
<dbReference type="Proteomes" id="UP000799764">
    <property type="component" value="Unassembled WGS sequence"/>
</dbReference>
<gene>
    <name evidence="3" type="ORF">P171DRAFT_521462</name>
</gene>
<dbReference type="AlphaFoldDB" id="A0A9P4UCE5"/>
<evidence type="ECO:0000256" key="1">
    <source>
        <dbReference type="SAM" id="MobiDB-lite"/>
    </source>
</evidence>
<feature type="region of interest" description="Disordered" evidence="1">
    <location>
        <begin position="50"/>
        <end position="123"/>
    </location>
</feature>